<name>A0A3B1BQM0_9ZZZZ</name>
<dbReference type="EMBL" id="UOGA01000181">
    <property type="protein sequence ID" value="VAX20606.1"/>
    <property type="molecule type" value="Genomic_DNA"/>
</dbReference>
<keyword evidence="7" id="KW-0028">Amino-acid biosynthesis</keyword>
<comment type="cofactor">
    <cofactor evidence="1">
        <name>Mg(2+)</name>
        <dbReference type="ChEBI" id="CHEBI:18420"/>
    </cofactor>
</comment>
<dbReference type="InterPro" id="IPR005256">
    <property type="entry name" value="Anth_synth_I_PabB"/>
</dbReference>
<organism evidence="17">
    <name type="scientific">hydrothermal vent metagenome</name>
    <dbReference type="NCBI Taxonomy" id="652676"/>
    <lineage>
        <taxon>unclassified sequences</taxon>
        <taxon>metagenomes</taxon>
        <taxon>ecological metagenomes</taxon>
    </lineage>
</organism>
<evidence type="ECO:0000256" key="4">
    <source>
        <dbReference type="ARBA" id="ARBA00011575"/>
    </source>
</evidence>
<keyword evidence="11" id="KW-0057">Aromatic amino acid biosynthesis</keyword>
<dbReference type="Pfam" id="PF00425">
    <property type="entry name" value="Chorismate_bind"/>
    <property type="match status" value="1"/>
</dbReference>
<dbReference type="AlphaFoldDB" id="A0A3B1BQM0"/>
<dbReference type="PANTHER" id="PTHR11236:SF48">
    <property type="entry name" value="ISOCHORISMATE SYNTHASE MENF"/>
    <property type="match status" value="1"/>
</dbReference>
<dbReference type="InterPro" id="IPR015890">
    <property type="entry name" value="Chorismate_C"/>
</dbReference>
<evidence type="ECO:0000256" key="1">
    <source>
        <dbReference type="ARBA" id="ARBA00001946"/>
    </source>
</evidence>
<feature type="domain" description="Chorismate-utilising enzyme C-terminal" evidence="15">
    <location>
        <begin position="222"/>
        <end position="476"/>
    </location>
</feature>
<comment type="similarity">
    <text evidence="3">Belongs to the anthranilate synthase component I family.</text>
</comment>
<dbReference type="PANTHER" id="PTHR11236">
    <property type="entry name" value="AMINOBENZOATE/ANTHRANILATE SYNTHASE"/>
    <property type="match status" value="1"/>
</dbReference>
<proteinExistence type="inferred from homology"/>
<dbReference type="NCBIfam" id="TIGR00564">
    <property type="entry name" value="trpE_most"/>
    <property type="match status" value="1"/>
</dbReference>
<sequence>MYSLTKKEFRKLAEKGNLIPVYREIFSDLETPVSAYIKLGGAEYSYLLESVEGGDKWGRYTFLGSDPANVFIYKNDTVTFTRYDETKTYKAEGDPLHELKKIMSMFKTVAVRGLPRFSGGAVGFLSYDSVRHFEKMPETVKDELGTPDAVFVLTDTILIFDNVSHTIKVVSNAFIGDEGVDAAYEKAVGKIDKIINKLKGPVPYFETVKGDPSSIDFKGNIDKETFERNVEKCKEYIREGDIFQVVLAQRMKATLHVPAFQVYRALRTINPSPYMYFLNLGGISVVGASPESLVRVEGETVEVRPIAGTRPRGADDVEDIKLSEELLADAKERAEHIMLVDLGRNDVGRVAIGGSVDVNELMLIEKYSHVIHIVSNVRGKIKPGVDAYDALRATFPAGTLSGAPKIRAMEIIEEMEGTRRGVYGGAVGYFSFSGNMDVAIAIRTLQIEGNTAYLGVGAGIVADSVPATEYQETINKGKALMKAVELAENGLEELK</sequence>
<keyword evidence="12 17" id="KW-0456">Lyase</keyword>
<evidence type="ECO:0000256" key="6">
    <source>
        <dbReference type="ARBA" id="ARBA00020653"/>
    </source>
</evidence>
<comment type="subunit">
    <text evidence="4">Heterotetramer consisting of two non-identical subunits: a beta subunit (TrpG) and a large alpha subunit (TrpE).</text>
</comment>
<evidence type="ECO:0000256" key="14">
    <source>
        <dbReference type="ARBA" id="ARBA00047683"/>
    </source>
</evidence>
<evidence type="ECO:0000256" key="3">
    <source>
        <dbReference type="ARBA" id="ARBA00009562"/>
    </source>
</evidence>
<keyword evidence="8" id="KW-0479">Metal-binding</keyword>
<dbReference type="Pfam" id="PF04715">
    <property type="entry name" value="Anth_synt_I_N"/>
    <property type="match status" value="1"/>
</dbReference>
<evidence type="ECO:0000313" key="17">
    <source>
        <dbReference type="EMBL" id="VAX20606.1"/>
    </source>
</evidence>
<evidence type="ECO:0000256" key="8">
    <source>
        <dbReference type="ARBA" id="ARBA00022723"/>
    </source>
</evidence>
<comment type="function">
    <text evidence="13">Part of a heterotetrameric complex that catalyzes the two-step biosynthesis of anthranilate, an intermediate in the biosynthesis of L-tryptophan. In the first step, the glutamine-binding beta subunit (TrpG) of anthranilate synthase (AS) provides the glutamine amidotransferase activity which generates ammonia as a substrate that, along with chorismate, is used in the second step, catalyzed by the large alpha subunit of AS (TrpE) to produce anthranilate. In the absence of TrpG, TrpE can synthesize anthranilate directly from chorismate and high concentrations of ammonia.</text>
</comment>
<evidence type="ECO:0000259" key="16">
    <source>
        <dbReference type="Pfam" id="PF04715"/>
    </source>
</evidence>
<dbReference type="GO" id="GO:0000162">
    <property type="term" value="P:L-tryptophan biosynthetic process"/>
    <property type="evidence" value="ECO:0007669"/>
    <property type="project" value="UniProtKB-UniPathway"/>
</dbReference>
<dbReference type="PRINTS" id="PR00095">
    <property type="entry name" value="ANTSNTHASEI"/>
</dbReference>
<dbReference type="InterPro" id="IPR006805">
    <property type="entry name" value="Anth_synth_I_N"/>
</dbReference>
<dbReference type="InterPro" id="IPR005801">
    <property type="entry name" value="ADC_synthase"/>
</dbReference>
<evidence type="ECO:0000256" key="9">
    <source>
        <dbReference type="ARBA" id="ARBA00022822"/>
    </source>
</evidence>
<evidence type="ECO:0000256" key="2">
    <source>
        <dbReference type="ARBA" id="ARBA00004873"/>
    </source>
</evidence>
<evidence type="ECO:0000259" key="15">
    <source>
        <dbReference type="Pfam" id="PF00425"/>
    </source>
</evidence>
<dbReference type="InterPro" id="IPR019999">
    <property type="entry name" value="Anth_synth_I-like"/>
</dbReference>
<dbReference type="GO" id="GO:0004049">
    <property type="term" value="F:anthranilate synthase activity"/>
    <property type="evidence" value="ECO:0007669"/>
    <property type="project" value="UniProtKB-EC"/>
</dbReference>
<dbReference type="EC" id="4.1.3.27" evidence="5"/>
<comment type="catalytic activity">
    <reaction evidence="14">
        <text>chorismate + L-glutamine = anthranilate + pyruvate + L-glutamate + H(+)</text>
        <dbReference type="Rhea" id="RHEA:21732"/>
        <dbReference type="ChEBI" id="CHEBI:15361"/>
        <dbReference type="ChEBI" id="CHEBI:15378"/>
        <dbReference type="ChEBI" id="CHEBI:16567"/>
        <dbReference type="ChEBI" id="CHEBI:29748"/>
        <dbReference type="ChEBI" id="CHEBI:29985"/>
        <dbReference type="ChEBI" id="CHEBI:58359"/>
        <dbReference type="EC" id="4.1.3.27"/>
    </reaction>
</comment>
<evidence type="ECO:0000256" key="11">
    <source>
        <dbReference type="ARBA" id="ARBA00023141"/>
    </source>
</evidence>
<protein>
    <recommendedName>
        <fullName evidence="6">Anthranilate synthase component 1</fullName>
        <ecNumber evidence="5">4.1.3.27</ecNumber>
    </recommendedName>
</protein>
<feature type="domain" description="Anthranilate synthase component I N-terminal" evidence="16">
    <location>
        <begin position="28"/>
        <end position="167"/>
    </location>
</feature>
<dbReference type="SUPFAM" id="SSF56322">
    <property type="entry name" value="ADC synthase"/>
    <property type="match status" value="1"/>
</dbReference>
<evidence type="ECO:0000256" key="5">
    <source>
        <dbReference type="ARBA" id="ARBA00012266"/>
    </source>
</evidence>
<keyword evidence="9" id="KW-0822">Tryptophan biosynthesis</keyword>
<keyword evidence="10" id="KW-0460">Magnesium</keyword>
<dbReference type="Gene3D" id="3.60.120.10">
    <property type="entry name" value="Anthranilate synthase"/>
    <property type="match status" value="1"/>
</dbReference>
<evidence type="ECO:0000256" key="12">
    <source>
        <dbReference type="ARBA" id="ARBA00023239"/>
    </source>
</evidence>
<dbReference type="GO" id="GO:0046872">
    <property type="term" value="F:metal ion binding"/>
    <property type="evidence" value="ECO:0007669"/>
    <property type="project" value="UniProtKB-KW"/>
</dbReference>
<gene>
    <name evidence="17" type="ORF">MNBD_NITROSPINAE04-2542</name>
</gene>
<evidence type="ECO:0000256" key="7">
    <source>
        <dbReference type="ARBA" id="ARBA00022605"/>
    </source>
</evidence>
<evidence type="ECO:0000256" key="10">
    <source>
        <dbReference type="ARBA" id="ARBA00022842"/>
    </source>
</evidence>
<reference evidence="17" key="1">
    <citation type="submission" date="2018-06" db="EMBL/GenBank/DDBJ databases">
        <authorList>
            <person name="Zhirakovskaya E."/>
        </authorList>
    </citation>
    <scope>NUCLEOTIDE SEQUENCE</scope>
</reference>
<evidence type="ECO:0000256" key="13">
    <source>
        <dbReference type="ARBA" id="ARBA00025634"/>
    </source>
</evidence>
<accession>A0A3B1BQM0</accession>
<dbReference type="UniPathway" id="UPA00035">
    <property type="reaction ID" value="UER00040"/>
</dbReference>
<comment type="pathway">
    <text evidence="2">Amino-acid biosynthesis; L-tryptophan biosynthesis; L-tryptophan from chorismate: step 1/5.</text>
</comment>